<keyword evidence="3" id="KW-1185">Reference proteome</keyword>
<dbReference type="AlphaFoldDB" id="A0AAV9EG78"/>
<sequence>MTPRRPSCDPPSTTTFRPRRGPPDHPRPPVERLRPTIRDHLSSTTRKQPRFQNFNYEHDLNEVNIDPLELQLEHSLEIRQVQKLVILKVVHLCQV</sequence>
<name>A0AAV9EG78_ACOCL</name>
<feature type="compositionally biased region" description="Basic and acidic residues" evidence="1">
    <location>
        <begin position="21"/>
        <end position="41"/>
    </location>
</feature>
<evidence type="ECO:0000256" key="1">
    <source>
        <dbReference type="SAM" id="MobiDB-lite"/>
    </source>
</evidence>
<comment type="caution">
    <text evidence="2">The sequence shown here is derived from an EMBL/GenBank/DDBJ whole genome shotgun (WGS) entry which is preliminary data.</text>
</comment>
<organism evidence="2 3">
    <name type="scientific">Acorus calamus</name>
    <name type="common">Sweet flag</name>
    <dbReference type="NCBI Taxonomy" id="4465"/>
    <lineage>
        <taxon>Eukaryota</taxon>
        <taxon>Viridiplantae</taxon>
        <taxon>Streptophyta</taxon>
        <taxon>Embryophyta</taxon>
        <taxon>Tracheophyta</taxon>
        <taxon>Spermatophyta</taxon>
        <taxon>Magnoliopsida</taxon>
        <taxon>Liliopsida</taxon>
        <taxon>Acoraceae</taxon>
        <taxon>Acorus</taxon>
    </lineage>
</organism>
<reference evidence="2" key="1">
    <citation type="journal article" date="2023" name="Nat. Commun.">
        <title>Diploid and tetraploid genomes of Acorus and the evolution of monocots.</title>
        <authorList>
            <person name="Ma L."/>
            <person name="Liu K.W."/>
            <person name="Li Z."/>
            <person name="Hsiao Y.Y."/>
            <person name="Qi Y."/>
            <person name="Fu T."/>
            <person name="Tang G.D."/>
            <person name="Zhang D."/>
            <person name="Sun W.H."/>
            <person name="Liu D.K."/>
            <person name="Li Y."/>
            <person name="Chen G.Z."/>
            <person name="Liu X.D."/>
            <person name="Liao X.Y."/>
            <person name="Jiang Y.T."/>
            <person name="Yu X."/>
            <person name="Hao Y."/>
            <person name="Huang J."/>
            <person name="Zhao X.W."/>
            <person name="Ke S."/>
            <person name="Chen Y.Y."/>
            <person name="Wu W.L."/>
            <person name="Hsu J.L."/>
            <person name="Lin Y.F."/>
            <person name="Huang M.D."/>
            <person name="Li C.Y."/>
            <person name="Huang L."/>
            <person name="Wang Z.W."/>
            <person name="Zhao X."/>
            <person name="Zhong W.Y."/>
            <person name="Peng D.H."/>
            <person name="Ahmad S."/>
            <person name="Lan S."/>
            <person name="Zhang J.S."/>
            <person name="Tsai W.C."/>
            <person name="Van de Peer Y."/>
            <person name="Liu Z.J."/>
        </authorList>
    </citation>
    <scope>NUCLEOTIDE SEQUENCE</scope>
    <source>
        <strain evidence="2">CP</strain>
    </source>
</reference>
<accession>A0AAV9EG78</accession>
<gene>
    <name evidence="2" type="ORF">QJS10_CPA07g00568</name>
</gene>
<dbReference type="Proteomes" id="UP001180020">
    <property type="component" value="Unassembled WGS sequence"/>
</dbReference>
<feature type="region of interest" description="Disordered" evidence="1">
    <location>
        <begin position="1"/>
        <end position="50"/>
    </location>
</feature>
<dbReference type="EMBL" id="JAUJYO010000007">
    <property type="protein sequence ID" value="KAK1312469.1"/>
    <property type="molecule type" value="Genomic_DNA"/>
</dbReference>
<evidence type="ECO:0000313" key="2">
    <source>
        <dbReference type="EMBL" id="KAK1312469.1"/>
    </source>
</evidence>
<proteinExistence type="predicted"/>
<reference evidence="2" key="2">
    <citation type="submission" date="2023-06" db="EMBL/GenBank/DDBJ databases">
        <authorList>
            <person name="Ma L."/>
            <person name="Liu K.-W."/>
            <person name="Li Z."/>
            <person name="Hsiao Y.-Y."/>
            <person name="Qi Y."/>
            <person name="Fu T."/>
            <person name="Tang G."/>
            <person name="Zhang D."/>
            <person name="Sun W.-H."/>
            <person name="Liu D.-K."/>
            <person name="Li Y."/>
            <person name="Chen G.-Z."/>
            <person name="Liu X.-D."/>
            <person name="Liao X.-Y."/>
            <person name="Jiang Y.-T."/>
            <person name="Yu X."/>
            <person name="Hao Y."/>
            <person name="Huang J."/>
            <person name="Zhao X.-W."/>
            <person name="Ke S."/>
            <person name="Chen Y.-Y."/>
            <person name="Wu W.-L."/>
            <person name="Hsu J.-L."/>
            <person name="Lin Y.-F."/>
            <person name="Huang M.-D."/>
            <person name="Li C.-Y."/>
            <person name="Huang L."/>
            <person name="Wang Z.-W."/>
            <person name="Zhao X."/>
            <person name="Zhong W.-Y."/>
            <person name="Peng D.-H."/>
            <person name="Ahmad S."/>
            <person name="Lan S."/>
            <person name="Zhang J.-S."/>
            <person name="Tsai W.-C."/>
            <person name="Van De Peer Y."/>
            <person name="Liu Z.-J."/>
        </authorList>
    </citation>
    <scope>NUCLEOTIDE SEQUENCE</scope>
    <source>
        <strain evidence="2">CP</strain>
        <tissue evidence="2">Leaves</tissue>
    </source>
</reference>
<evidence type="ECO:0000313" key="3">
    <source>
        <dbReference type="Proteomes" id="UP001180020"/>
    </source>
</evidence>
<protein>
    <submittedName>
        <fullName evidence="2">Uncharacterized protein</fullName>
    </submittedName>
</protein>